<evidence type="ECO:0000313" key="1">
    <source>
        <dbReference type="EMBL" id="KRX11432.1"/>
    </source>
</evidence>
<name>A0A0V0RB52_9BILA</name>
<dbReference type="EMBL" id="JYDL01002223">
    <property type="protein sequence ID" value="KRX11432.1"/>
    <property type="molecule type" value="Genomic_DNA"/>
</dbReference>
<reference evidence="1 2" key="1">
    <citation type="submission" date="2015-01" db="EMBL/GenBank/DDBJ databases">
        <title>Evolution of Trichinella species and genotypes.</title>
        <authorList>
            <person name="Korhonen P.K."/>
            <person name="Edoardo P."/>
            <person name="Giuseppe L.R."/>
            <person name="Gasser R.B."/>
        </authorList>
    </citation>
    <scope>NUCLEOTIDE SEQUENCE [LARGE SCALE GENOMIC DNA]</scope>
    <source>
        <strain evidence="1">ISS37</strain>
    </source>
</reference>
<keyword evidence="2" id="KW-1185">Reference proteome</keyword>
<gene>
    <name evidence="1" type="ORF">T07_6463</name>
</gene>
<protein>
    <submittedName>
        <fullName evidence="1">Uncharacterized protein</fullName>
    </submittedName>
</protein>
<organism evidence="1 2">
    <name type="scientific">Trichinella nelsoni</name>
    <dbReference type="NCBI Taxonomy" id="6336"/>
    <lineage>
        <taxon>Eukaryota</taxon>
        <taxon>Metazoa</taxon>
        <taxon>Ecdysozoa</taxon>
        <taxon>Nematoda</taxon>
        <taxon>Enoplea</taxon>
        <taxon>Dorylaimia</taxon>
        <taxon>Trichinellida</taxon>
        <taxon>Trichinellidae</taxon>
        <taxon>Trichinella</taxon>
    </lineage>
</organism>
<dbReference type="AlphaFoldDB" id="A0A0V0RB52"/>
<sequence length="30" mass="3354">MNINSGRLLIILIMQIGIVSLQVSENGRRD</sequence>
<comment type="caution">
    <text evidence="1">The sequence shown here is derived from an EMBL/GenBank/DDBJ whole genome shotgun (WGS) entry which is preliminary data.</text>
</comment>
<evidence type="ECO:0000313" key="2">
    <source>
        <dbReference type="Proteomes" id="UP000054630"/>
    </source>
</evidence>
<accession>A0A0V0RB52</accession>
<proteinExistence type="predicted"/>
<dbReference type="Proteomes" id="UP000054630">
    <property type="component" value="Unassembled WGS sequence"/>
</dbReference>